<feature type="transmembrane region" description="Helical" evidence="1">
    <location>
        <begin position="78"/>
        <end position="96"/>
    </location>
</feature>
<protein>
    <recommendedName>
        <fullName evidence="4">PAP2 superfamily protein</fullName>
    </recommendedName>
</protein>
<evidence type="ECO:0000313" key="2">
    <source>
        <dbReference type="EMBL" id="MFD2033499.1"/>
    </source>
</evidence>
<feature type="transmembrane region" description="Helical" evidence="1">
    <location>
        <begin position="102"/>
        <end position="121"/>
    </location>
</feature>
<evidence type="ECO:0000256" key="1">
    <source>
        <dbReference type="SAM" id="Phobius"/>
    </source>
</evidence>
<evidence type="ECO:0000313" key="3">
    <source>
        <dbReference type="Proteomes" id="UP001597361"/>
    </source>
</evidence>
<feature type="transmembrane region" description="Helical" evidence="1">
    <location>
        <begin position="12"/>
        <end position="29"/>
    </location>
</feature>
<dbReference type="SUPFAM" id="SSF48317">
    <property type="entry name" value="Acid phosphatase/Vanadium-dependent haloperoxidase"/>
    <property type="match status" value="1"/>
</dbReference>
<feature type="transmembrane region" description="Helical" evidence="1">
    <location>
        <begin position="133"/>
        <end position="157"/>
    </location>
</feature>
<dbReference type="EMBL" id="JBHUHR010000003">
    <property type="protein sequence ID" value="MFD2033499.1"/>
    <property type="molecule type" value="Genomic_DNA"/>
</dbReference>
<feature type="transmembrane region" description="Helical" evidence="1">
    <location>
        <begin position="35"/>
        <end position="57"/>
    </location>
</feature>
<sequence>MKLYIAKIISIIGHPLMIGTLYVIFISFHDLERQTAIIISATILSLVTIPIILHNFMKMKKGKYSNFDVSNQEERRSFYPFSILLFCVCLILFYILNFPEVVIVTTLSFLAMLVSMGLINLKIKASLHLAIAMFIAIKLFEISIAVGIIFLIFGFLIAWSRKTLGRHSYLELAIGSLAGWTFGLLSICF</sequence>
<name>A0ABW4VFM7_9BACT</name>
<dbReference type="RefSeq" id="WP_376882939.1">
    <property type="nucleotide sequence ID" value="NZ_JBHUHR010000003.1"/>
</dbReference>
<gene>
    <name evidence="2" type="ORF">ACFSKL_01795</name>
</gene>
<keyword evidence="1" id="KW-0472">Membrane</keyword>
<feature type="transmembrane region" description="Helical" evidence="1">
    <location>
        <begin position="169"/>
        <end position="188"/>
    </location>
</feature>
<proteinExistence type="predicted"/>
<comment type="caution">
    <text evidence="2">The sequence shown here is derived from an EMBL/GenBank/DDBJ whole genome shotgun (WGS) entry which is preliminary data.</text>
</comment>
<reference evidence="3" key="1">
    <citation type="journal article" date="2019" name="Int. J. Syst. Evol. Microbiol.">
        <title>The Global Catalogue of Microorganisms (GCM) 10K type strain sequencing project: providing services to taxonomists for standard genome sequencing and annotation.</title>
        <authorList>
            <consortium name="The Broad Institute Genomics Platform"/>
            <consortium name="The Broad Institute Genome Sequencing Center for Infectious Disease"/>
            <person name="Wu L."/>
            <person name="Ma J."/>
        </authorList>
    </citation>
    <scope>NUCLEOTIDE SEQUENCE [LARGE SCALE GENOMIC DNA]</scope>
    <source>
        <strain evidence="3">CGMCC 1.15180</strain>
    </source>
</reference>
<organism evidence="2 3">
    <name type="scientific">Belliella marina</name>
    <dbReference type="NCBI Taxonomy" id="1644146"/>
    <lineage>
        <taxon>Bacteria</taxon>
        <taxon>Pseudomonadati</taxon>
        <taxon>Bacteroidota</taxon>
        <taxon>Cytophagia</taxon>
        <taxon>Cytophagales</taxon>
        <taxon>Cyclobacteriaceae</taxon>
        <taxon>Belliella</taxon>
    </lineage>
</organism>
<accession>A0ABW4VFM7</accession>
<evidence type="ECO:0008006" key="4">
    <source>
        <dbReference type="Google" id="ProtNLM"/>
    </source>
</evidence>
<dbReference type="InterPro" id="IPR036938">
    <property type="entry name" value="PAP2/HPO_sf"/>
</dbReference>
<keyword evidence="1" id="KW-1133">Transmembrane helix</keyword>
<dbReference type="Proteomes" id="UP001597361">
    <property type="component" value="Unassembled WGS sequence"/>
</dbReference>
<keyword evidence="3" id="KW-1185">Reference proteome</keyword>
<keyword evidence="1" id="KW-0812">Transmembrane</keyword>